<proteinExistence type="predicted"/>
<reference evidence="1" key="1">
    <citation type="submission" date="2022-02" db="EMBL/GenBank/DDBJ databases">
        <title>Plant Genome Project.</title>
        <authorList>
            <person name="Zhang R.-G."/>
        </authorList>
    </citation>
    <scope>NUCLEOTIDE SEQUENCE</scope>
    <source>
        <strain evidence="1">AT1</strain>
    </source>
</reference>
<dbReference type="Proteomes" id="UP001062846">
    <property type="component" value="Chromosome 11"/>
</dbReference>
<evidence type="ECO:0000313" key="2">
    <source>
        <dbReference type="Proteomes" id="UP001062846"/>
    </source>
</evidence>
<evidence type="ECO:0000313" key="1">
    <source>
        <dbReference type="EMBL" id="KAI8533055.1"/>
    </source>
</evidence>
<dbReference type="EMBL" id="CM046398">
    <property type="protein sequence ID" value="KAI8533055.1"/>
    <property type="molecule type" value="Genomic_DNA"/>
</dbReference>
<keyword evidence="2" id="KW-1185">Reference proteome</keyword>
<comment type="caution">
    <text evidence="1">The sequence shown here is derived from an EMBL/GenBank/DDBJ whole genome shotgun (WGS) entry which is preliminary data.</text>
</comment>
<name>A0ACC0LWP0_RHOML</name>
<accession>A0ACC0LWP0</accession>
<gene>
    <name evidence="1" type="ORF">RHMOL_Rhmol11G0266300</name>
</gene>
<organism evidence="1 2">
    <name type="scientific">Rhododendron molle</name>
    <name type="common">Chinese azalea</name>
    <name type="synonym">Azalea mollis</name>
    <dbReference type="NCBI Taxonomy" id="49168"/>
    <lineage>
        <taxon>Eukaryota</taxon>
        <taxon>Viridiplantae</taxon>
        <taxon>Streptophyta</taxon>
        <taxon>Embryophyta</taxon>
        <taxon>Tracheophyta</taxon>
        <taxon>Spermatophyta</taxon>
        <taxon>Magnoliopsida</taxon>
        <taxon>eudicotyledons</taxon>
        <taxon>Gunneridae</taxon>
        <taxon>Pentapetalae</taxon>
        <taxon>asterids</taxon>
        <taxon>Ericales</taxon>
        <taxon>Ericaceae</taxon>
        <taxon>Ericoideae</taxon>
        <taxon>Rhodoreae</taxon>
        <taxon>Rhododendron</taxon>
    </lineage>
</organism>
<protein>
    <submittedName>
        <fullName evidence="1">Uncharacterized protein</fullName>
    </submittedName>
</protein>
<sequence>MGNKNSTKHPFTCEICIEPMSSHKKKFRNNNLCVHPFCKECIAKYVRFKIEDERVAGIKCPGSNCDKLLDPLCCRALIPPGVFDRWCDLLCERALLGLDRCYCPNRDCSAVVVNECGGIVKKSMCPNCKEWFCFKCRVTWHAGYLCEELRDWSDVAFADFVARKKWMRCPKCRHCVERVHGCSIIMCRTGLEDILQSPSMNWKKFPMINLNVAKMINLKVRPGRPYAPFSNKMFGSPSVVSTNCVRARKLTLIHIGSSCNAHGPFAHLTYKVAGHSSVDIALDFLTAITLGCHHPRRWIDAQPIDDSSQKRKKDPQNGPAMDSL</sequence>